<reference evidence="1" key="1">
    <citation type="submission" date="2021-04" db="EMBL/GenBank/DDBJ databases">
        <authorList>
            <person name="Tunstrom K."/>
        </authorList>
    </citation>
    <scope>NUCLEOTIDE SEQUENCE</scope>
</reference>
<dbReference type="Proteomes" id="UP000691718">
    <property type="component" value="Unassembled WGS sequence"/>
</dbReference>
<gene>
    <name evidence="1" type="ORF">PAPOLLO_LOCUS1913</name>
</gene>
<accession>A0A8S3W400</accession>
<organism evidence="1 2">
    <name type="scientific">Parnassius apollo</name>
    <name type="common">Apollo butterfly</name>
    <name type="synonym">Papilio apollo</name>
    <dbReference type="NCBI Taxonomy" id="110799"/>
    <lineage>
        <taxon>Eukaryota</taxon>
        <taxon>Metazoa</taxon>
        <taxon>Ecdysozoa</taxon>
        <taxon>Arthropoda</taxon>
        <taxon>Hexapoda</taxon>
        <taxon>Insecta</taxon>
        <taxon>Pterygota</taxon>
        <taxon>Neoptera</taxon>
        <taxon>Endopterygota</taxon>
        <taxon>Lepidoptera</taxon>
        <taxon>Glossata</taxon>
        <taxon>Ditrysia</taxon>
        <taxon>Papilionoidea</taxon>
        <taxon>Papilionidae</taxon>
        <taxon>Parnassiinae</taxon>
        <taxon>Parnassini</taxon>
        <taxon>Parnassius</taxon>
        <taxon>Parnassius</taxon>
    </lineage>
</organism>
<comment type="caution">
    <text evidence="1">The sequence shown here is derived from an EMBL/GenBank/DDBJ whole genome shotgun (WGS) entry which is preliminary data.</text>
</comment>
<sequence length="99" mass="11562">MLWGLTAALAFELPQDPYSPFNHHADPLHRRMDTKTIYFTDYDGKVVHKMPYKRLPQSGEIDEYLEEYDIASKATESCEKLYPECDDHLADVNTPEFSY</sequence>
<keyword evidence="2" id="KW-1185">Reference proteome</keyword>
<protein>
    <submittedName>
        <fullName evidence="1">(apollo) hypothetical protein</fullName>
    </submittedName>
</protein>
<evidence type="ECO:0000313" key="2">
    <source>
        <dbReference type="Proteomes" id="UP000691718"/>
    </source>
</evidence>
<dbReference type="EMBL" id="CAJQZP010000141">
    <property type="protein sequence ID" value="CAG4940028.1"/>
    <property type="molecule type" value="Genomic_DNA"/>
</dbReference>
<proteinExistence type="predicted"/>
<dbReference type="OrthoDB" id="6617264at2759"/>
<dbReference type="AlphaFoldDB" id="A0A8S3W400"/>
<name>A0A8S3W400_PARAO</name>
<evidence type="ECO:0000313" key="1">
    <source>
        <dbReference type="EMBL" id="CAG4940028.1"/>
    </source>
</evidence>